<keyword evidence="2" id="KW-1003">Cell membrane</keyword>
<name>A0AAV6NUD1_9ROSI</name>
<keyword evidence="7 10" id="KW-1133">Transmembrane helix</keyword>
<evidence type="ECO:0000256" key="2">
    <source>
        <dbReference type="ARBA" id="ARBA00022475"/>
    </source>
</evidence>
<feature type="non-terminal residue" evidence="11">
    <location>
        <position position="1"/>
    </location>
</feature>
<keyword evidence="4 10" id="KW-0812">Transmembrane</keyword>
<organism evidence="11 12">
    <name type="scientific">Cucurbita argyrosperma subsp. sororia</name>
    <dbReference type="NCBI Taxonomy" id="37648"/>
    <lineage>
        <taxon>Eukaryota</taxon>
        <taxon>Viridiplantae</taxon>
        <taxon>Streptophyta</taxon>
        <taxon>Embryophyta</taxon>
        <taxon>Tracheophyta</taxon>
        <taxon>Spermatophyta</taxon>
        <taxon>Magnoliopsida</taxon>
        <taxon>eudicotyledons</taxon>
        <taxon>Gunneridae</taxon>
        <taxon>Pentapetalae</taxon>
        <taxon>rosids</taxon>
        <taxon>fabids</taxon>
        <taxon>Cucurbitales</taxon>
        <taxon>Cucurbitaceae</taxon>
        <taxon>Cucurbiteae</taxon>
        <taxon>Cucurbita</taxon>
    </lineage>
</organism>
<dbReference type="InterPro" id="IPR001611">
    <property type="entry name" value="Leu-rich_rpt"/>
</dbReference>
<evidence type="ECO:0000256" key="4">
    <source>
        <dbReference type="ARBA" id="ARBA00022692"/>
    </source>
</evidence>
<dbReference type="EMBL" id="JAGKQH010000004">
    <property type="protein sequence ID" value="KAG6601655.1"/>
    <property type="molecule type" value="Genomic_DNA"/>
</dbReference>
<evidence type="ECO:0000256" key="8">
    <source>
        <dbReference type="ARBA" id="ARBA00023136"/>
    </source>
</evidence>
<accession>A0AAV6NUD1</accession>
<keyword evidence="6" id="KW-0677">Repeat</keyword>
<keyword evidence="8 10" id="KW-0472">Membrane</keyword>
<evidence type="ECO:0000256" key="1">
    <source>
        <dbReference type="ARBA" id="ARBA00004236"/>
    </source>
</evidence>
<evidence type="ECO:0000256" key="3">
    <source>
        <dbReference type="ARBA" id="ARBA00022614"/>
    </source>
</evidence>
<sequence>MVSLDLSYNLLSGGIPSNLSQLDFLSFFNVSYNNLSGVIPMSPHLRTFVEGSYLGNPNLCGVVAGKGCSSHKWRPKNQYEELMRDEEDDKINGYVDTFYWSFVASYLMVLEILLGLVMLLFVNSRWRGI</sequence>
<keyword evidence="11" id="KW-0675">Receptor</keyword>
<proteinExistence type="predicted"/>
<gene>
    <name evidence="11" type="primary">RLP56</name>
    <name evidence="11" type="ORF">SDJN03_06888</name>
</gene>
<dbReference type="PANTHER" id="PTHR48062:SF52">
    <property type="entry name" value="RECEPTOR-LIKE PROTEIN 8-RELATED"/>
    <property type="match status" value="1"/>
</dbReference>
<evidence type="ECO:0000256" key="6">
    <source>
        <dbReference type="ARBA" id="ARBA00022737"/>
    </source>
</evidence>
<dbReference type="Proteomes" id="UP000685013">
    <property type="component" value="Chromosome 4"/>
</dbReference>
<evidence type="ECO:0000256" key="9">
    <source>
        <dbReference type="ARBA" id="ARBA00037847"/>
    </source>
</evidence>
<evidence type="ECO:0000313" key="12">
    <source>
        <dbReference type="Proteomes" id="UP000685013"/>
    </source>
</evidence>
<reference evidence="11 12" key="1">
    <citation type="journal article" date="2021" name="Hortic Res">
        <title>The domestication of Cucurbita argyrosperma as revealed by the genome of its wild relative.</title>
        <authorList>
            <person name="Barrera-Redondo J."/>
            <person name="Sanchez-de la Vega G."/>
            <person name="Aguirre-Liguori J.A."/>
            <person name="Castellanos-Morales G."/>
            <person name="Gutierrez-Guerrero Y.T."/>
            <person name="Aguirre-Dugua X."/>
            <person name="Aguirre-Planter E."/>
            <person name="Tenaillon M.I."/>
            <person name="Lira-Saade R."/>
            <person name="Eguiarte L.E."/>
        </authorList>
    </citation>
    <scope>NUCLEOTIDE SEQUENCE [LARGE SCALE GENOMIC DNA]</scope>
    <source>
        <strain evidence="11">JBR-2021</strain>
    </source>
</reference>
<dbReference type="GO" id="GO:0012505">
    <property type="term" value="C:endomembrane system"/>
    <property type="evidence" value="ECO:0007669"/>
    <property type="project" value="UniProtKB-SubCell"/>
</dbReference>
<protein>
    <submittedName>
        <fullName evidence="11">Receptor-like protein 56</fullName>
    </submittedName>
</protein>
<keyword evidence="3" id="KW-0433">Leucine-rich repeat</keyword>
<dbReference type="PANTHER" id="PTHR48062">
    <property type="entry name" value="RECEPTOR-LIKE PROTEIN 14"/>
    <property type="match status" value="1"/>
</dbReference>
<evidence type="ECO:0000256" key="7">
    <source>
        <dbReference type="ARBA" id="ARBA00022989"/>
    </source>
</evidence>
<keyword evidence="12" id="KW-1185">Reference proteome</keyword>
<dbReference type="Pfam" id="PF00560">
    <property type="entry name" value="LRR_1"/>
    <property type="match status" value="2"/>
</dbReference>
<comment type="subcellular location">
    <subcellularLocation>
        <location evidence="1">Cell membrane</location>
    </subcellularLocation>
    <subcellularLocation>
        <location evidence="9">Endomembrane system</location>
        <topology evidence="9">Single-pass membrane protein</topology>
    </subcellularLocation>
</comment>
<dbReference type="InterPro" id="IPR051502">
    <property type="entry name" value="RLP_Defense_Trigger"/>
</dbReference>
<dbReference type="AlphaFoldDB" id="A0AAV6NUD1"/>
<evidence type="ECO:0000313" key="11">
    <source>
        <dbReference type="EMBL" id="KAG6601655.1"/>
    </source>
</evidence>
<keyword evidence="5" id="KW-0732">Signal</keyword>
<evidence type="ECO:0000256" key="5">
    <source>
        <dbReference type="ARBA" id="ARBA00022729"/>
    </source>
</evidence>
<feature type="transmembrane region" description="Helical" evidence="10">
    <location>
        <begin position="98"/>
        <end position="122"/>
    </location>
</feature>
<comment type="caution">
    <text evidence="11">The sequence shown here is derived from an EMBL/GenBank/DDBJ whole genome shotgun (WGS) entry which is preliminary data.</text>
</comment>
<dbReference type="GO" id="GO:0005886">
    <property type="term" value="C:plasma membrane"/>
    <property type="evidence" value="ECO:0007669"/>
    <property type="project" value="UniProtKB-SubCell"/>
</dbReference>
<evidence type="ECO:0000256" key="10">
    <source>
        <dbReference type="SAM" id="Phobius"/>
    </source>
</evidence>